<dbReference type="GO" id="GO:0034220">
    <property type="term" value="P:monoatomic ion transmembrane transport"/>
    <property type="evidence" value="ECO:0000318"/>
    <property type="project" value="GO_Central"/>
</dbReference>
<organism evidence="8 9">
    <name type="scientific">Nematostella vectensis</name>
    <name type="common">Starlet sea anemone</name>
    <dbReference type="NCBI Taxonomy" id="45351"/>
    <lineage>
        <taxon>Eukaryota</taxon>
        <taxon>Metazoa</taxon>
        <taxon>Cnidaria</taxon>
        <taxon>Anthozoa</taxon>
        <taxon>Hexacorallia</taxon>
        <taxon>Actiniaria</taxon>
        <taxon>Edwardsiidae</taxon>
        <taxon>Nematostella</taxon>
    </lineage>
</organism>
<dbReference type="InterPro" id="IPR006202">
    <property type="entry name" value="Neur_chan_lig-bd"/>
</dbReference>
<dbReference type="GO" id="GO:0005886">
    <property type="term" value="C:plasma membrane"/>
    <property type="evidence" value="ECO:0000318"/>
    <property type="project" value="GO_Central"/>
</dbReference>
<keyword evidence="2 5" id="KW-0812">Transmembrane</keyword>
<feature type="domain" description="Neurotransmitter-gated ion-channel transmembrane" evidence="7">
    <location>
        <begin position="166"/>
        <end position="220"/>
    </location>
</feature>
<dbReference type="InterPro" id="IPR036734">
    <property type="entry name" value="Neur_chan_lig-bd_sf"/>
</dbReference>
<dbReference type="PRINTS" id="PR00252">
    <property type="entry name" value="NRIONCHANNEL"/>
</dbReference>
<dbReference type="GO" id="GO:0098794">
    <property type="term" value="C:postsynapse"/>
    <property type="evidence" value="ECO:0007669"/>
    <property type="project" value="GOC"/>
</dbReference>
<proteinExistence type="predicted"/>
<evidence type="ECO:0000256" key="2">
    <source>
        <dbReference type="ARBA" id="ARBA00022692"/>
    </source>
</evidence>
<dbReference type="OMA" id="WISPASF"/>
<feature type="domain" description="Neurotransmitter-gated ion-channel ligand-binding" evidence="6">
    <location>
        <begin position="1"/>
        <end position="156"/>
    </location>
</feature>
<dbReference type="InParanoid" id="A7RK98"/>
<feature type="non-terminal residue" evidence="8">
    <location>
        <position position="1"/>
    </location>
</feature>
<dbReference type="InterPro" id="IPR038050">
    <property type="entry name" value="Neuro_actylchol_rec"/>
</dbReference>
<feature type="non-terminal residue" evidence="8">
    <location>
        <position position="220"/>
    </location>
</feature>
<dbReference type="SUPFAM" id="SSF63712">
    <property type="entry name" value="Nicotinic receptor ligand binding domain-like"/>
    <property type="match status" value="1"/>
</dbReference>
<dbReference type="OrthoDB" id="5980697at2759"/>
<dbReference type="Proteomes" id="UP000001593">
    <property type="component" value="Unassembled WGS sequence"/>
</dbReference>
<dbReference type="GO" id="GO:1902495">
    <property type="term" value="C:transmembrane transporter complex"/>
    <property type="evidence" value="ECO:0000318"/>
    <property type="project" value="GO_Central"/>
</dbReference>
<keyword evidence="4 5" id="KW-0472">Membrane</keyword>
<gene>
    <name evidence="8" type="ORF">NEMVEDRAFT_v1g84427</name>
</gene>
<evidence type="ECO:0000313" key="8">
    <source>
        <dbReference type="EMBL" id="EDO48132.1"/>
    </source>
</evidence>
<dbReference type="GO" id="GO:1904315">
    <property type="term" value="F:transmitter-gated monoatomic ion channel activity involved in regulation of postsynaptic membrane potential"/>
    <property type="evidence" value="ECO:0000318"/>
    <property type="project" value="GO_Central"/>
</dbReference>
<dbReference type="Gene3D" id="1.20.58.390">
    <property type="entry name" value="Neurotransmitter-gated ion-channel transmembrane domain"/>
    <property type="match status" value="1"/>
</dbReference>
<evidence type="ECO:0000259" key="6">
    <source>
        <dbReference type="Pfam" id="PF02931"/>
    </source>
</evidence>
<dbReference type="HOGENOM" id="CLU_018074_2_2_1"/>
<dbReference type="EMBL" id="DS469515">
    <property type="protein sequence ID" value="EDO48132.1"/>
    <property type="molecule type" value="Genomic_DNA"/>
</dbReference>
<dbReference type="Pfam" id="PF02932">
    <property type="entry name" value="Neur_chan_memb"/>
    <property type="match status" value="1"/>
</dbReference>
<dbReference type="GO" id="GO:0045202">
    <property type="term" value="C:synapse"/>
    <property type="evidence" value="ECO:0000318"/>
    <property type="project" value="GO_Central"/>
</dbReference>
<dbReference type="InterPro" id="IPR036719">
    <property type="entry name" value="Neuro-gated_channel_TM_sf"/>
</dbReference>
<evidence type="ECO:0000313" key="9">
    <source>
        <dbReference type="Proteomes" id="UP000001593"/>
    </source>
</evidence>
<dbReference type="InterPro" id="IPR006029">
    <property type="entry name" value="Neurotrans-gated_channel_TM"/>
</dbReference>
<feature type="transmembrane region" description="Helical" evidence="5">
    <location>
        <begin position="157"/>
        <end position="182"/>
    </location>
</feature>
<name>A7RK98_NEMVE</name>
<evidence type="ECO:0000256" key="1">
    <source>
        <dbReference type="ARBA" id="ARBA00004141"/>
    </source>
</evidence>
<dbReference type="Pfam" id="PF02931">
    <property type="entry name" value="Neur_chan_LBD"/>
    <property type="match status" value="1"/>
</dbReference>
<dbReference type="KEGG" id="nve:5520437"/>
<dbReference type="InterPro" id="IPR006201">
    <property type="entry name" value="Neur_channel"/>
</dbReference>
<dbReference type="eggNOG" id="KOG3646">
    <property type="taxonomic scope" value="Eukaryota"/>
</dbReference>
<evidence type="ECO:0000259" key="7">
    <source>
        <dbReference type="Pfam" id="PF02932"/>
    </source>
</evidence>
<protein>
    <submittedName>
        <fullName evidence="8">Uncharacterized protein</fullName>
    </submittedName>
</protein>
<keyword evidence="9" id="KW-1185">Reference proteome</keyword>
<dbReference type="PANTHER" id="PTHR18945">
    <property type="entry name" value="NEUROTRANSMITTER GATED ION CHANNEL"/>
    <property type="match status" value="1"/>
</dbReference>
<accession>A7RK98</accession>
<dbReference type="SUPFAM" id="SSF90112">
    <property type="entry name" value="Neurotransmitter-gated ion-channel transmembrane pore"/>
    <property type="match status" value="1"/>
</dbReference>
<dbReference type="AlphaFoldDB" id="A7RK98"/>
<evidence type="ECO:0000256" key="3">
    <source>
        <dbReference type="ARBA" id="ARBA00022989"/>
    </source>
</evidence>
<evidence type="ECO:0000256" key="5">
    <source>
        <dbReference type="SAM" id="Phobius"/>
    </source>
</evidence>
<dbReference type="CDD" id="cd19051">
    <property type="entry name" value="LGIC_TM_cation"/>
    <property type="match status" value="1"/>
</dbReference>
<dbReference type="GO" id="GO:0004888">
    <property type="term" value="F:transmembrane signaling receptor activity"/>
    <property type="evidence" value="ECO:0007669"/>
    <property type="project" value="InterPro"/>
</dbReference>
<comment type="subcellular location">
    <subcellularLocation>
        <location evidence="1">Membrane</location>
        <topology evidence="1">Multi-pass membrane protein</topology>
    </subcellularLocation>
</comment>
<dbReference type="PhylomeDB" id="A7RK98"/>
<dbReference type="GO" id="GO:0043005">
    <property type="term" value="C:neuron projection"/>
    <property type="evidence" value="ECO:0000318"/>
    <property type="project" value="GO_Central"/>
</dbReference>
<feature type="transmembrane region" description="Helical" evidence="5">
    <location>
        <begin position="188"/>
        <end position="205"/>
    </location>
</feature>
<evidence type="ECO:0000256" key="4">
    <source>
        <dbReference type="ARBA" id="ARBA00023136"/>
    </source>
</evidence>
<dbReference type="STRING" id="45351.A7RK98"/>
<dbReference type="GO" id="GO:0005231">
    <property type="term" value="F:excitatory extracellular ligand-gated monoatomic ion channel activity"/>
    <property type="evidence" value="ECO:0000318"/>
    <property type="project" value="GO_Central"/>
</dbReference>
<sequence length="220" mass="25075">WNDVFLKWRGEAKYQVTKTRFSPQEIWVPDVALINNADKSVRLAGGPELFKTDLNVWQGGKVEWVAPASFTSDCKLRVRYWPIDDQFCTLTFSSWTYDDQEIIIETDDSELTRDHLHNSQWDIINITAQTGLLDHNNCCNQNFSSVSYTIHMRRKPLFLLFFLASPAVILVALSLASFAIPAESGERIGFVTTILLAMMVFLLLLPEYIPDNADELPIIG</sequence>
<dbReference type="Gene3D" id="2.70.170.10">
    <property type="entry name" value="Neurotransmitter-gated ion-channel ligand-binding domain"/>
    <property type="match status" value="1"/>
</dbReference>
<dbReference type="GO" id="GO:0007268">
    <property type="term" value="P:chemical synaptic transmission"/>
    <property type="evidence" value="ECO:0000318"/>
    <property type="project" value="GO_Central"/>
</dbReference>
<reference evidence="8 9" key="1">
    <citation type="journal article" date="2007" name="Science">
        <title>Sea anemone genome reveals ancestral eumetazoan gene repertoire and genomic organization.</title>
        <authorList>
            <person name="Putnam N.H."/>
            <person name="Srivastava M."/>
            <person name="Hellsten U."/>
            <person name="Dirks B."/>
            <person name="Chapman J."/>
            <person name="Salamov A."/>
            <person name="Terry A."/>
            <person name="Shapiro H."/>
            <person name="Lindquist E."/>
            <person name="Kapitonov V.V."/>
            <person name="Jurka J."/>
            <person name="Genikhovich G."/>
            <person name="Grigoriev I.V."/>
            <person name="Lucas S.M."/>
            <person name="Steele R.E."/>
            <person name="Finnerty J.R."/>
            <person name="Technau U."/>
            <person name="Martindale M.Q."/>
            <person name="Rokhsar D.S."/>
        </authorList>
    </citation>
    <scope>NUCLEOTIDE SEQUENCE [LARGE SCALE GENOMIC DNA]</scope>
    <source>
        <strain evidence="9">CH2 X CH6</strain>
    </source>
</reference>
<dbReference type="GO" id="GO:0042391">
    <property type="term" value="P:regulation of membrane potential"/>
    <property type="evidence" value="ECO:0000318"/>
    <property type="project" value="GO_Central"/>
</dbReference>
<keyword evidence="3 5" id="KW-1133">Transmembrane helix</keyword>